<accession>A0ABR7L5N1</accession>
<name>A0ABR7L5N1_9PSEU</name>
<dbReference type="PANTHER" id="PTHR12277">
    <property type="entry name" value="ALPHA/BETA HYDROLASE DOMAIN-CONTAINING PROTEIN"/>
    <property type="match status" value="1"/>
</dbReference>
<evidence type="ECO:0000256" key="1">
    <source>
        <dbReference type="SAM" id="Phobius"/>
    </source>
</evidence>
<dbReference type="PANTHER" id="PTHR12277:SF79">
    <property type="entry name" value="XAA-PRO DIPEPTIDYL-PEPTIDASE-RELATED"/>
    <property type="match status" value="1"/>
</dbReference>
<comment type="caution">
    <text evidence="3">The sequence shown here is derived from an EMBL/GenBank/DDBJ whole genome shotgun (WGS) entry which is preliminary data.</text>
</comment>
<dbReference type="EMBL" id="JABVED010000005">
    <property type="protein sequence ID" value="MBC6447858.1"/>
    <property type="molecule type" value="Genomic_DNA"/>
</dbReference>
<gene>
    <name evidence="3" type="ORF">GPZ80_11820</name>
</gene>
<dbReference type="Proteomes" id="UP000734823">
    <property type="component" value="Unassembled WGS sequence"/>
</dbReference>
<keyword evidence="1" id="KW-1133">Transmembrane helix</keyword>
<protein>
    <submittedName>
        <fullName evidence="3">Alpha/beta hydrolase</fullName>
    </submittedName>
</protein>
<keyword evidence="3" id="KW-0378">Hydrolase</keyword>
<evidence type="ECO:0000313" key="3">
    <source>
        <dbReference type="EMBL" id="MBC6447858.1"/>
    </source>
</evidence>
<dbReference type="InterPro" id="IPR022742">
    <property type="entry name" value="Hydrolase_4"/>
</dbReference>
<proteinExistence type="predicted"/>
<organism evidence="3 4">
    <name type="scientific">Actinokineospora xionganensis</name>
    <dbReference type="NCBI Taxonomy" id="2684470"/>
    <lineage>
        <taxon>Bacteria</taxon>
        <taxon>Bacillati</taxon>
        <taxon>Actinomycetota</taxon>
        <taxon>Actinomycetes</taxon>
        <taxon>Pseudonocardiales</taxon>
        <taxon>Pseudonocardiaceae</taxon>
        <taxon>Actinokineospora</taxon>
    </lineage>
</organism>
<dbReference type="Pfam" id="PF12146">
    <property type="entry name" value="Hydrolase_4"/>
    <property type="match status" value="1"/>
</dbReference>
<keyword evidence="1" id="KW-0812">Transmembrane</keyword>
<sequence length="275" mass="28987">MCPRYDPRRHTGEVPRPALLGLTSVVVVVVLVVGLAYLFQRRLIYLPSTSAPPDVANVIPDGRQVTYPTVDGLALAGWYAPGPGTTVLVLPGNAGDRSARIPLAVALRARGHGVLLVDYRGYGGNPGDPSEDGLAADAKAAHGFLVGQGVPQDRLVYFGESLGAAVAARLAREHPPRGLLLRSPFVDLPSVAAVHYPLLPARLLLRDRFPVAETVRGLGVPTTVVYGTDDEIVPPGQSAEVAAAANARTVIVEGARHNDRVLLDGRDLLDAVHAL</sequence>
<evidence type="ECO:0000313" key="4">
    <source>
        <dbReference type="Proteomes" id="UP000734823"/>
    </source>
</evidence>
<dbReference type="Gene3D" id="3.40.50.1820">
    <property type="entry name" value="alpha/beta hydrolase"/>
    <property type="match status" value="1"/>
</dbReference>
<evidence type="ECO:0000259" key="2">
    <source>
        <dbReference type="Pfam" id="PF12146"/>
    </source>
</evidence>
<dbReference type="GO" id="GO:0016787">
    <property type="term" value="F:hydrolase activity"/>
    <property type="evidence" value="ECO:0007669"/>
    <property type="project" value="UniProtKB-KW"/>
</dbReference>
<dbReference type="SUPFAM" id="SSF53474">
    <property type="entry name" value="alpha/beta-Hydrolases"/>
    <property type="match status" value="1"/>
</dbReference>
<feature type="domain" description="Serine aminopeptidase S33" evidence="2">
    <location>
        <begin position="86"/>
        <end position="190"/>
    </location>
</feature>
<dbReference type="InterPro" id="IPR029058">
    <property type="entry name" value="AB_hydrolase_fold"/>
</dbReference>
<reference evidence="3 4" key="1">
    <citation type="submission" date="2020-06" db="EMBL/GenBank/DDBJ databases">
        <title>Actinokineospora xiongansis sp. nov., isolated from soil of Baiyangdian.</title>
        <authorList>
            <person name="Zhang X."/>
        </authorList>
    </citation>
    <scope>NUCLEOTIDE SEQUENCE [LARGE SCALE GENOMIC DNA]</scope>
    <source>
        <strain evidence="3 4">HBU206404</strain>
    </source>
</reference>
<keyword evidence="1" id="KW-0472">Membrane</keyword>
<keyword evidence="4" id="KW-1185">Reference proteome</keyword>
<feature type="transmembrane region" description="Helical" evidence="1">
    <location>
        <begin position="18"/>
        <end position="39"/>
    </location>
</feature>